<protein>
    <submittedName>
        <fullName evidence="1">Uncharacterized protein</fullName>
    </submittedName>
</protein>
<reference evidence="2" key="1">
    <citation type="journal article" date="2018" name="Front. Microbiol.">
        <title>Genome-Based Analysis Reveals the Taxonomy and Diversity of the Family Idiomarinaceae.</title>
        <authorList>
            <person name="Liu Y."/>
            <person name="Lai Q."/>
            <person name="Shao Z."/>
        </authorList>
    </citation>
    <scope>NUCLEOTIDE SEQUENCE [LARGE SCALE GENOMIC DNA]</scope>
    <source>
        <strain evidence="2">SN-14</strain>
    </source>
</reference>
<gene>
    <name evidence="1" type="ORF">CWE23_02285</name>
</gene>
<name>A0AA94EH05_9GAMM</name>
<accession>A0AA94EH05</accession>
<dbReference type="EMBL" id="PIPS01000001">
    <property type="protein sequence ID" value="RUO44879.1"/>
    <property type="molecule type" value="Genomic_DNA"/>
</dbReference>
<organism evidence="1 2">
    <name type="scientific">Idiomarina aquatica</name>
    <dbReference type="NCBI Taxonomy" id="1327752"/>
    <lineage>
        <taxon>Bacteria</taxon>
        <taxon>Pseudomonadati</taxon>
        <taxon>Pseudomonadota</taxon>
        <taxon>Gammaproteobacteria</taxon>
        <taxon>Alteromonadales</taxon>
        <taxon>Idiomarinaceae</taxon>
        <taxon>Idiomarina</taxon>
    </lineage>
</organism>
<dbReference type="RefSeq" id="WP_126819252.1">
    <property type="nucleotide sequence ID" value="NZ_PIPS01000001.1"/>
</dbReference>
<dbReference type="AlphaFoldDB" id="A0AA94EH05"/>
<comment type="caution">
    <text evidence="1">The sequence shown here is derived from an EMBL/GenBank/DDBJ whole genome shotgun (WGS) entry which is preliminary data.</text>
</comment>
<evidence type="ECO:0000313" key="2">
    <source>
        <dbReference type="Proteomes" id="UP000286680"/>
    </source>
</evidence>
<keyword evidence="2" id="KW-1185">Reference proteome</keyword>
<evidence type="ECO:0000313" key="1">
    <source>
        <dbReference type="EMBL" id="RUO44879.1"/>
    </source>
</evidence>
<dbReference type="Proteomes" id="UP000286680">
    <property type="component" value="Unassembled WGS sequence"/>
</dbReference>
<sequence length="134" mass="15228">MPNQGMTLLSAVAALAVAATLSLSWFSLWQQQQALQQVQVWRLSMLQLQQAQRNFYRLHGRFAGSQSELVSAALLPQPLVFPDTGGWQFEADQHRLIMRAEIHRPSVTLLMKDFNDYHWQPPLLSVKVIGYVAP</sequence>
<proteinExistence type="predicted"/>